<keyword evidence="7" id="KW-1185">Reference proteome</keyword>
<protein>
    <submittedName>
        <fullName evidence="6">Tetratricopeptide repeat protein</fullName>
    </submittedName>
</protein>
<dbReference type="Pfam" id="PF13525">
    <property type="entry name" value="YfiO"/>
    <property type="match status" value="1"/>
</dbReference>
<dbReference type="SUPFAM" id="SSF48452">
    <property type="entry name" value="TPR-like"/>
    <property type="match status" value="4"/>
</dbReference>
<keyword evidence="2" id="KW-0677">Repeat</keyword>
<keyword evidence="1" id="KW-0732">Signal</keyword>
<organism evidence="6 7">
    <name type="scientific">Ideonella azotifigens</name>
    <dbReference type="NCBI Taxonomy" id="513160"/>
    <lineage>
        <taxon>Bacteria</taxon>
        <taxon>Pseudomonadati</taxon>
        <taxon>Pseudomonadota</taxon>
        <taxon>Betaproteobacteria</taxon>
        <taxon>Burkholderiales</taxon>
        <taxon>Sphaerotilaceae</taxon>
        <taxon>Ideonella</taxon>
    </lineage>
</organism>
<gene>
    <name evidence="6" type="ORF">GCM10009107_50520</name>
</gene>
<sequence>MPSPDAMNLLRTPLGTAVLAALAVLLSACGTKPSSPDNEPTLKALAGRTVDVPVGGQPMKSSESQAIAAYTALLAAGPTPKQRAEALRRLGDLEMDRSDRVAAAASGPEATQEYKAAITRYQDYLRAYPQDPGNDKVLYQLARAHEQAGDLESAQKVLDRLVAQYPQTRYRDEAEFRRGEQLFTARQYPAAETAYATVLAGAKDNPYRERALYMQGWAQFKQGRLDQALASFLGVLDGRLAGKPDDVPLEKLPDLTRADRELVEDSFRVTSLALQNLQGAESIPALIQSDARRSYEVRLYQQLAALYLKQERPKDAADTYLAFARLHPQHGQAPVLQARVIEIYEKAGFAQQALAEKKAFVGLYGPGSAFEKANPVAWKQAQPLVKTHLAALAAHYHALAQAKPAPVTAANRGPTDAELAAQHTAAVTEAVQWYRALLAAFPDDAEAARNRFLLAELLFENKRFAEAATEYERVAYAAAPAPAAAASAPVAVPPGNADAGYAGLLAHAEQAKLAGDDQRTTLQRETVASGLRFAKRYPADSRTPAVLANAADTLLRLGDAPAAADAARQLLALQPAAPDAQRRVAFTVLGQTAFDAKDYAASEKAYRDSLALTAANAAERSGLAERLAAAIYQQGDQARAAGRSAEAANHFERVAEAAPSSSVRVNAQYDAAAARLAQKDWAGAVRLLEDFRQRYPNHALQKDLPPKLALAYTELGRWAEAAAETERVAAATPDAELARAARWQAAELYEKAQAAPQAAAAWERYVRQYPAPLDAAIEARAHLVKLNAGNPTRALAWQQEILQADRAGGSARTPRTRALAAQAALALAEPVAARYRQVALVEPLQAALKLKKSRFDEALKAYALATEDGVADTVTAATYQTAMLYQDFGQAMLSSERPKKLSKTEREQYDVLLEEQAFPFEEKAAELHTLNVQRSTQGLYDDSVKRSFAALRTLRPARYGKAERSNDDLSALPPQAAEAARQREAGQLAEALASGDAALTAKPDSATLHAQRGLTLRLMGRFADARAAYEKALALDANHANAALNLGVLLDLYLDDAAGALVQYQRYLALTPAGDPAVAKWVTELKNRKPAPGAAKKEAT</sequence>
<dbReference type="InterPro" id="IPR039565">
    <property type="entry name" value="BamD-like"/>
</dbReference>
<dbReference type="InterPro" id="IPR011990">
    <property type="entry name" value="TPR-like_helical_dom_sf"/>
</dbReference>
<comment type="caution">
    <text evidence="6">The sequence shown here is derived from an EMBL/GenBank/DDBJ whole genome shotgun (WGS) entry which is preliminary data.</text>
</comment>
<dbReference type="PANTHER" id="PTHR45586">
    <property type="entry name" value="TPR REPEAT-CONTAINING PROTEIN PA4667"/>
    <property type="match status" value="1"/>
</dbReference>
<proteinExistence type="predicted"/>
<name>A0ABN1KEQ8_9BURK</name>
<dbReference type="Gene3D" id="1.25.40.10">
    <property type="entry name" value="Tetratricopeptide repeat domain"/>
    <property type="match status" value="7"/>
</dbReference>
<reference evidence="6 7" key="1">
    <citation type="journal article" date="2019" name="Int. J. Syst. Evol. Microbiol.">
        <title>The Global Catalogue of Microorganisms (GCM) 10K type strain sequencing project: providing services to taxonomists for standard genome sequencing and annotation.</title>
        <authorList>
            <consortium name="The Broad Institute Genomics Platform"/>
            <consortium name="The Broad Institute Genome Sequencing Center for Infectious Disease"/>
            <person name="Wu L."/>
            <person name="Ma J."/>
        </authorList>
    </citation>
    <scope>NUCLEOTIDE SEQUENCE [LARGE SCALE GENOMIC DNA]</scope>
    <source>
        <strain evidence="6 7">JCM 15503</strain>
    </source>
</reference>
<dbReference type="SMART" id="SM00028">
    <property type="entry name" value="TPR"/>
    <property type="match status" value="9"/>
</dbReference>
<evidence type="ECO:0000313" key="7">
    <source>
        <dbReference type="Proteomes" id="UP001500279"/>
    </source>
</evidence>
<dbReference type="EMBL" id="BAAAEW010000042">
    <property type="protein sequence ID" value="GAA0764439.1"/>
    <property type="molecule type" value="Genomic_DNA"/>
</dbReference>
<dbReference type="Pfam" id="PF07719">
    <property type="entry name" value="TPR_2"/>
    <property type="match status" value="1"/>
</dbReference>
<dbReference type="PROSITE" id="PS50005">
    <property type="entry name" value="TPR"/>
    <property type="match status" value="1"/>
</dbReference>
<feature type="repeat" description="TPR" evidence="4">
    <location>
        <begin position="1006"/>
        <end position="1039"/>
    </location>
</feature>
<evidence type="ECO:0000259" key="5">
    <source>
        <dbReference type="Pfam" id="PF13525"/>
    </source>
</evidence>
<feature type="domain" description="Outer membrane lipoprotein BamD-like" evidence="5">
    <location>
        <begin position="628"/>
        <end position="699"/>
    </location>
</feature>
<dbReference type="PANTHER" id="PTHR45586:SF1">
    <property type="entry name" value="LIPOPOLYSACCHARIDE ASSEMBLY PROTEIN B"/>
    <property type="match status" value="1"/>
</dbReference>
<evidence type="ECO:0000256" key="2">
    <source>
        <dbReference type="ARBA" id="ARBA00022737"/>
    </source>
</evidence>
<dbReference type="Pfam" id="PF14559">
    <property type="entry name" value="TPR_19"/>
    <property type="match status" value="1"/>
</dbReference>
<evidence type="ECO:0000256" key="3">
    <source>
        <dbReference type="ARBA" id="ARBA00022803"/>
    </source>
</evidence>
<dbReference type="InterPro" id="IPR051012">
    <property type="entry name" value="CellSynth/LPSAsmb/PSIAsmb"/>
</dbReference>
<evidence type="ECO:0000256" key="4">
    <source>
        <dbReference type="PROSITE-ProRule" id="PRU00339"/>
    </source>
</evidence>
<dbReference type="InterPro" id="IPR019734">
    <property type="entry name" value="TPR_rpt"/>
</dbReference>
<dbReference type="Proteomes" id="UP001500279">
    <property type="component" value="Unassembled WGS sequence"/>
</dbReference>
<keyword evidence="3 4" id="KW-0802">TPR repeat</keyword>
<evidence type="ECO:0000256" key="1">
    <source>
        <dbReference type="ARBA" id="ARBA00022729"/>
    </source>
</evidence>
<dbReference type="Pfam" id="PF13432">
    <property type="entry name" value="TPR_16"/>
    <property type="match status" value="2"/>
</dbReference>
<accession>A0ABN1KEQ8</accession>
<dbReference type="InterPro" id="IPR013105">
    <property type="entry name" value="TPR_2"/>
</dbReference>
<evidence type="ECO:0000313" key="6">
    <source>
        <dbReference type="EMBL" id="GAA0764439.1"/>
    </source>
</evidence>